<comment type="caution">
    <text evidence="10">The sequence shown here is derived from an EMBL/GenBank/DDBJ whole genome shotgun (WGS) entry which is preliminary data.</text>
</comment>
<feature type="transmembrane region" description="Helical" evidence="7">
    <location>
        <begin position="93"/>
        <end position="113"/>
    </location>
</feature>
<organism evidence="10 11">
    <name type="scientific">SAR86 cluster bacterium</name>
    <dbReference type="NCBI Taxonomy" id="2030880"/>
    <lineage>
        <taxon>Bacteria</taxon>
        <taxon>Pseudomonadati</taxon>
        <taxon>Pseudomonadota</taxon>
        <taxon>Gammaproteobacteria</taxon>
        <taxon>SAR86 cluster</taxon>
    </lineage>
</organism>
<dbReference type="PANTHER" id="PTHR43066">
    <property type="entry name" value="RHOMBOID-RELATED PROTEIN"/>
    <property type="match status" value="1"/>
</dbReference>
<evidence type="ECO:0000256" key="2">
    <source>
        <dbReference type="ARBA" id="ARBA00022475"/>
    </source>
</evidence>
<evidence type="ECO:0000256" key="3">
    <source>
        <dbReference type="ARBA" id="ARBA00022519"/>
    </source>
</evidence>
<dbReference type="PANTHER" id="PTHR43066:SF26">
    <property type="entry name" value="RHOMBOID PROTEASE GLPG"/>
    <property type="match status" value="1"/>
</dbReference>
<evidence type="ECO:0000313" key="11">
    <source>
        <dbReference type="Proteomes" id="UP000228987"/>
    </source>
</evidence>
<reference evidence="11" key="1">
    <citation type="submission" date="2017-08" db="EMBL/GenBank/DDBJ databases">
        <title>A dynamic microbial community with high functional redundancy inhabits the cold, oxic subseafloor aquifer.</title>
        <authorList>
            <person name="Tully B.J."/>
            <person name="Wheat C.G."/>
            <person name="Glazer B.T."/>
            <person name="Huber J.A."/>
        </authorList>
    </citation>
    <scope>NUCLEOTIDE SEQUENCE [LARGE SCALE GENOMIC DNA]</scope>
</reference>
<evidence type="ECO:0000313" key="10">
    <source>
        <dbReference type="EMBL" id="PCJ39983.1"/>
    </source>
</evidence>
<evidence type="ECO:0000259" key="9">
    <source>
        <dbReference type="Pfam" id="PF16733"/>
    </source>
</evidence>
<dbReference type="InterPro" id="IPR031976">
    <property type="entry name" value="NRho"/>
</dbReference>
<feature type="transmembrane region" description="Helical" evidence="7">
    <location>
        <begin position="149"/>
        <end position="170"/>
    </location>
</feature>
<sequence length="292" mass="32684">MFKVLEISKGDDLAQYSRLLWQQSLSHRIYHEGEKQIVAVANPNDISKASALYQQWRLGEIEPDQKDSASISEYFNPNKSIGSLIQALSRYPVTIVLILLCCVMAVVAPLNALSDTVRLFLFPDFAFGTRTINLDFILENFSFRQFLNMISPMILHGGVLHLAFNMLWLWEFGRRIEVKQASWAMLVLITVLALVSNTAQYLYSGSIYFGGMSGVVYGLFAYIWMWQLFDPAKGLGLPGNLVFFMLLALIILTFIGLESIADTAHIAGLLCGVVYGAVVATISRIRRAVVQN</sequence>
<evidence type="ECO:0000256" key="4">
    <source>
        <dbReference type="ARBA" id="ARBA00022692"/>
    </source>
</evidence>
<feature type="transmembrane region" description="Helical" evidence="7">
    <location>
        <begin position="182"/>
        <end position="201"/>
    </location>
</feature>
<feature type="domain" description="Rhomboid protease N-terminal" evidence="9">
    <location>
        <begin position="3"/>
        <end position="61"/>
    </location>
</feature>
<keyword evidence="2" id="KW-1003">Cell membrane</keyword>
<comment type="subcellular location">
    <subcellularLocation>
        <location evidence="1">Membrane</location>
        <topology evidence="1">Multi-pass membrane protein</topology>
    </subcellularLocation>
</comment>
<dbReference type="AlphaFoldDB" id="A0A2A5C8B0"/>
<dbReference type="Proteomes" id="UP000228987">
    <property type="component" value="Unassembled WGS sequence"/>
</dbReference>
<evidence type="ECO:0000256" key="5">
    <source>
        <dbReference type="ARBA" id="ARBA00022989"/>
    </source>
</evidence>
<keyword evidence="3" id="KW-0997">Cell inner membrane</keyword>
<gene>
    <name evidence="10" type="ORF">COA71_12475</name>
</gene>
<evidence type="ECO:0000256" key="6">
    <source>
        <dbReference type="ARBA" id="ARBA00023136"/>
    </source>
</evidence>
<evidence type="ECO:0000259" key="8">
    <source>
        <dbReference type="Pfam" id="PF01694"/>
    </source>
</evidence>
<dbReference type="InterPro" id="IPR038244">
    <property type="entry name" value="NRho_sf"/>
</dbReference>
<dbReference type="Pfam" id="PF01694">
    <property type="entry name" value="Rhomboid"/>
    <property type="match status" value="1"/>
</dbReference>
<accession>A0A2A5C8B0</accession>
<proteinExistence type="predicted"/>
<protein>
    <recommendedName>
        <fullName evidence="12">Rhomboid family intramembrane serine protease</fullName>
    </recommendedName>
</protein>
<feature type="domain" description="Peptidase S54 rhomboid" evidence="8">
    <location>
        <begin position="145"/>
        <end position="279"/>
    </location>
</feature>
<dbReference type="Gene3D" id="1.20.1540.10">
    <property type="entry name" value="Rhomboid-like"/>
    <property type="match status" value="1"/>
</dbReference>
<dbReference type="InterPro" id="IPR022764">
    <property type="entry name" value="Peptidase_S54_rhomboid_dom"/>
</dbReference>
<dbReference type="Gene3D" id="3.30.70.2080">
    <property type="match status" value="1"/>
</dbReference>
<evidence type="ECO:0000256" key="1">
    <source>
        <dbReference type="ARBA" id="ARBA00004141"/>
    </source>
</evidence>
<dbReference type="InterPro" id="IPR035952">
    <property type="entry name" value="Rhomboid-like_sf"/>
</dbReference>
<dbReference type="SUPFAM" id="SSF144091">
    <property type="entry name" value="Rhomboid-like"/>
    <property type="match status" value="1"/>
</dbReference>
<evidence type="ECO:0008006" key="12">
    <source>
        <dbReference type="Google" id="ProtNLM"/>
    </source>
</evidence>
<dbReference type="Pfam" id="PF16733">
    <property type="entry name" value="NRho"/>
    <property type="match status" value="1"/>
</dbReference>
<dbReference type="GO" id="GO:0016020">
    <property type="term" value="C:membrane"/>
    <property type="evidence" value="ECO:0007669"/>
    <property type="project" value="UniProtKB-SubCell"/>
</dbReference>
<feature type="transmembrane region" description="Helical" evidence="7">
    <location>
        <begin position="237"/>
        <end position="257"/>
    </location>
</feature>
<feature type="transmembrane region" description="Helical" evidence="7">
    <location>
        <begin position="207"/>
        <end position="225"/>
    </location>
</feature>
<keyword evidence="4 7" id="KW-0812">Transmembrane</keyword>
<keyword evidence="6 7" id="KW-0472">Membrane</keyword>
<dbReference type="GO" id="GO:0004252">
    <property type="term" value="F:serine-type endopeptidase activity"/>
    <property type="evidence" value="ECO:0007669"/>
    <property type="project" value="InterPro"/>
</dbReference>
<dbReference type="EMBL" id="NVWI01000011">
    <property type="protein sequence ID" value="PCJ39983.1"/>
    <property type="molecule type" value="Genomic_DNA"/>
</dbReference>
<name>A0A2A5C8B0_9GAMM</name>
<keyword evidence="5 7" id="KW-1133">Transmembrane helix</keyword>
<evidence type="ECO:0000256" key="7">
    <source>
        <dbReference type="SAM" id="Phobius"/>
    </source>
</evidence>
<feature type="transmembrane region" description="Helical" evidence="7">
    <location>
        <begin position="263"/>
        <end position="282"/>
    </location>
</feature>